<dbReference type="HAMAP" id="MF_01220_B">
    <property type="entry name" value="PyrH_B"/>
    <property type="match status" value="1"/>
</dbReference>
<keyword evidence="5 11" id="KW-0808">Transferase</keyword>
<dbReference type="Gene3D" id="3.40.1160.10">
    <property type="entry name" value="Acetylglutamate kinase-like"/>
    <property type="match status" value="1"/>
</dbReference>
<gene>
    <name evidence="11 13" type="primary">pyrH</name>
    <name evidence="13" type="ORF">Epro_0270</name>
</gene>
<evidence type="ECO:0000313" key="14">
    <source>
        <dbReference type="Proteomes" id="UP000035337"/>
    </source>
</evidence>
<dbReference type="Proteomes" id="UP000035337">
    <property type="component" value="Chromosome"/>
</dbReference>
<evidence type="ECO:0000256" key="2">
    <source>
        <dbReference type="ARBA" id="ARBA00004791"/>
    </source>
</evidence>
<dbReference type="UniPathway" id="UPA00159">
    <property type="reaction ID" value="UER00275"/>
</dbReference>
<dbReference type="PANTHER" id="PTHR42833:SF4">
    <property type="entry name" value="URIDYLATE KINASE PUMPKIN, CHLOROPLASTIC"/>
    <property type="match status" value="1"/>
</dbReference>
<dbReference type="PIRSF" id="PIRSF005650">
    <property type="entry name" value="Uridylate_kin"/>
    <property type="match status" value="1"/>
</dbReference>
<dbReference type="EMBL" id="CP009498">
    <property type="protein sequence ID" value="AKL97649.1"/>
    <property type="molecule type" value="Genomic_DNA"/>
</dbReference>
<feature type="binding site" evidence="11">
    <location>
        <position position="55"/>
    </location>
    <ligand>
        <name>ATP</name>
        <dbReference type="ChEBI" id="CHEBI:30616"/>
    </ligand>
</feature>
<evidence type="ECO:0000256" key="5">
    <source>
        <dbReference type="ARBA" id="ARBA00022679"/>
    </source>
</evidence>
<feature type="binding site" evidence="11">
    <location>
        <position position="156"/>
    </location>
    <ligand>
        <name>ATP</name>
        <dbReference type="ChEBI" id="CHEBI:30616"/>
    </ligand>
</feature>
<proteinExistence type="inferred from homology"/>
<feature type="binding site" evidence="11">
    <location>
        <position position="51"/>
    </location>
    <ligand>
        <name>ATP</name>
        <dbReference type="ChEBI" id="CHEBI:30616"/>
    </ligand>
</feature>
<dbReference type="PANTHER" id="PTHR42833">
    <property type="entry name" value="URIDYLATE KINASE"/>
    <property type="match status" value="1"/>
</dbReference>
<evidence type="ECO:0000313" key="13">
    <source>
        <dbReference type="EMBL" id="AKL97649.1"/>
    </source>
</evidence>
<comment type="subcellular location">
    <subcellularLocation>
        <location evidence="1 11">Cytoplasm</location>
    </subcellularLocation>
</comment>
<accession>A0A0G3WJH6</accession>
<dbReference type="GO" id="GO:0006225">
    <property type="term" value="P:UDP biosynthetic process"/>
    <property type="evidence" value="ECO:0007669"/>
    <property type="project" value="TreeGrafter"/>
</dbReference>
<comment type="pathway">
    <text evidence="2 11">Pyrimidine metabolism; CTP biosynthesis via de novo pathway; UDP from UMP (UMPK route): step 1/1.</text>
</comment>
<evidence type="ECO:0000256" key="11">
    <source>
        <dbReference type="HAMAP-Rule" id="MF_01220"/>
    </source>
</evidence>
<dbReference type="GO" id="GO:0005737">
    <property type="term" value="C:cytoplasm"/>
    <property type="evidence" value="ECO:0007669"/>
    <property type="project" value="UniProtKB-SubCell"/>
</dbReference>
<dbReference type="CDD" id="cd04254">
    <property type="entry name" value="AAK_UMPK-PyrH-Ec"/>
    <property type="match status" value="1"/>
</dbReference>
<dbReference type="SUPFAM" id="SSF53633">
    <property type="entry name" value="Carbamate kinase-like"/>
    <property type="match status" value="1"/>
</dbReference>
<dbReference type="NCBIfam" id="TIGR02075">
    <property type="entry name" value="pyrH_bact"/>
    <property type="match status" value="1"/>
</dbReference>
<evidence type="ECO:0000256" key="10">
    <source>
        <dbReference type="ARBA" id="ARBA00047767"/>
    </source>
</evidence>
<evidence type="ECO:0000256" key="8">
    <source>
        <dbReference type="ARBA" id="ARBA00022840"/>
    </source>
</evidence>
<evidence type="ECO:0000256" key="7">
    <source>
        <dbReference type="ARBA" id="ARBA00022777"/>
    </source>
</evidence>
<comment type="similarity">
    <text evidence="3 11">Belongs to the UMP kinase family.</text>
</comment>
<comment type="caution">
    <text evidence="11">Lacks conserved residue(s) required for the propagation of feature annotation.</text>
</comment>
<dbReference type="GO" id="GO:0033862">
    <property type="term" value="F:UMP kinase activity"/>
    <property type="evidence" value="ECO:0007669"/>
    <property type="project" value="UniProtKB-EC"/>
</dbReference>
<feature type="domain" description="Aspartate/glutamate/uridylate kinase" evidence="12">
    <location>
        <begin position="4"/>
        <end position="209"/>
    </location>
</feature>
<dbReference type="GO" id="GO:0044210">
    <property type="term" value="P:'de novo' CTP biosynthetic process"/>
    <property type="evidence" value="ECO:0007669"/>
    <property type="project" value="UniProtKB-UniRule"/>
</dbReference>
<comment type="subunit">
    <text evidence="11">Homohexamer.</text>
</comment>
<dbReference type="InterPro" id="IPR036393">
    <property type="entry name" value="AceGlu_kinase-like_sf"/>
</dbReference>
<dbReference type="PATRIC" id="fig|1408281.3.peg.280"/>
<comment type="activity regulation">
    <text evidence="11">Inhibited by UTP.</text>
</comment>
<dbReference type="OrthoDB" id="9807458at2"/>
<reference evidence="13 14" key="1">
    <citation type="submission" date="2014-09" db="EMBL/GenBank/DDBJ databases">
        <title>Complete genome sequence of Endomicrobium proavitum.</title>
        <authorList>
            <person name="Zheng H."/>
        </authorList>
    </citation>
    <scope>NUCLEOTIDE SEQUENCE [LARGE SCALE GENOMIC DNA]</scope>
    <source>
        <strain evidence="13 14">Rsa215</strain>
    </source>
</reference>
<protein>
    <recommendedName>
        <fullName evidence="11">Uridylate kinase</fullName>
        <shortName evidence="11">UK</shortName>
        <ecNumber evidence="11">2.7.4.22</ecNumber>
    </recommendedName>
    <alternativeName>
        <fullName evidence="11">Uridine monophosphate kinase</fullName>
        <shortName evidence="11">UMP kinase</shortName>
        <shortName evidence="11">UMPK</shortName>
    </alternativeName>
</protein>
<keyword evidence="9 11" id="KW-0665">Pyrimidine biosynthesis</keyword>
<keyword evidence="14" id="KW-1185">Reference proteome</keyword>
<dbReference type="RefSeq" id="WP_052569881.1">
    <property type="nucleotide sequence ID" value="NZ_CP009498.1"/>
</dbReference>
<feature type="binding site" evidence="11">
    <location>
        <begin position="128"/>
        <end position="135"/>
    </location>
    <ligand>
        <name>UMP</name>
        <dbReference type="ChEBI" id="CHEBI:57865"/>
    </ligand>
</feature>
<feature type="binding site" evidence="11">
    <location>
        <position position="67"/>
    </location>
    <ligand>
        <name>UMP</name>
        <dbReference type="ChEBI" id="CHEBI:57865"/>
    </ligand>
</feature>
<evidence type="ECO:0000256" key="4">
    <source>
        <dbReference type="ARBA" id="ARBA00022490"/>
    </source>
</evidence>
<dbReference type="Pfam" id="PF00696">
    <property type="entry name" value="AA_kinase"/>
    <property type="match status" value="1"/>
</dbReference>
<evidence type="ECO:0000259" key="12">
    <source>
        <dbReference type="Pfam" id="PF00696"/>
    </source>
</evidence>
<dbReference type="EC" id="2.7.4.22" evidence="11"/>
<keyword evidence="4 11" id="KW-0963">Cytoplasm</keyword>
<sequence length="234" mass="25059">MAIKRVLLKLSGESLSYDKVSISVEALKRTVSEIKTVAGKNIQLAVVIGAGNIWRGCGKFIERVTADKMGMLATVMNSLALSDALKKAGLKTKVFSASGVTGFAEIFNRDKAINALNKGYTVVFAGGTGNPFFTTDTTAALRAAEIGADILLKATQVDGVYSADPKKDKNAVRYNSLTFQEALDKKLKIMDQEAFSLCRESNISISVFDFYKNGNLKKILSGKKIGTVITAGGK</sequence>
<evidence type="ECO:0000256" key="1">
    <source>
        <dbReference type="ARBA" id="ARBA00004496"/>
    </source>
</evidence>
<dbReference type="AlphaFoldDB" id="A0A0G3WJH6"/>
<feature type="binding site" evidence="11">
    <location>
        <position position="161"/>
    </location>
    <ligand>
        <name>ATP</name>
        <dbReference type="ChEBI" id="CHEBI:30616"/>
    </ligand>
</feature>
<comment type="catalytic activity">
    <reaction evidence="10 11">
        <text>UMP + ATP = UDP + ADP</text>
        <dbReference type="Rhea" id="RHEA:24400"/>
        <dbReference type="ChEBI" id="CHEBI:30616"/>
        <dbReference type="ChEBI" id="CHEBI:57865"/>
        <dbReference type="ChEBI" id="CHEBI:58223"/>
        <dbReference type="ChEBI" id="CHEBI:456216"/>
        <dbReference type="EC" id="2.7.4.22"/>
    </reaction>
</comment>
<dbReference type="FunFam" id="3.40.1160.10:FF:000001">
    <property type="entry name" value="Uridylate kinase"/>
    <property type="match status" value="1"/>
</dbReference>
<comment type="function">
    <text evidence="11">Catalyzes the reversible phosphorylation of UMP to UDP.</text>
</comment>
<dbReference type="STRING" id="1408281.Epro_0270"/>
<evidence type="ECO:0000256" key="6">
    <source>
        <dbReference type="ARBA" id="ARBA00022741"/>
    </source>
</evidence>
<feature type="binding site" evidence="11">
    <location>
        <position position="155"/>
    </location>
    <ligand>
        <name>ATP</name>
        <dbReference type="ChEBI" id="CHEBI:30616"/>
    </ligand>
</feature>
<keyword evidence="7 11" id="KW-0418">Kinase</keyword>
<organism evidence="13 14">
    <name type="scientific">Endomicrobium proavitum</name>
    <dbReference type="NCBI Taxonomy" id="1408281"/>
    <lineage>
        <taxon>Bacteria</taxon>
        <taxon>Pseudomonadati</taxon>
        <taxon>Elusimicrobiota</taxon>
        <taxon>Endomicrobiia</taxon>
        <taxon>Endomicrobiales</taxon>
        <taxon>Endomicrobiaceae</taxon>
        <taxon>Endomicrobium</taxon>
    </lineage>
</organism>
<evidence type="ECO:0000256" key="9">
    <source>
        <dbReference type="ARBA" id="ARBA00022975"/>
    </source>
</evidence>
<dbReference type="InterPro" id="IPR011817">
    <property type="entry name" value="Uridylate_kinase"/>
</dbReference>
<dbReference type="KEGG" id="epo:Epro_0270"/>
<feature type="binding site" evidence="11">
    <location>
        <begin position="9"/>
        <end position="12"/>
    </location>
    <ligand>
        <name>ATP</name>
        <dbReference type="ChEBI" id="CHEBI:30616"/>
    </ligand>
</feature>
<keyword evidence="8 11" id="KW-0067">ATP-binding</keyword>
<dbReference type="InterPro" id="IPR001048">
    <property type="entry name" value="Asp/Glu/Uridylate_kinase"/>
</dbReference>
<keyword evidence="6 11" id="KW-0547">Nucleotide-binding</keyword>
<dbReference type="GO" id="GO:0005524">
    <property type="term" value="F:ATP binding"/>
    <property type="evidence" value="ECO:0007669"/>
    <property type="project" value="UniProtKB-KW"/>
</dbReference>
<feature type="binding site" evidence="11">
    <location>
        <position position="164"/>
    </location>
    <ligand>
        <name>ATP</name>
        <dbReference type="ChEBI" id="CHEBI:30616"/>
    </ligand>
</feature>
<name>A0A0G3WJH6_9BACT</name>
<evidence type="ECO:0000256" key="3">
    <source>
        <dbReference type="ARBA" id="ARBA00007614"/>
    </source>
</evidence>
<dbReference type="InterPro" id="IPR015963">
    <property type="entry name" value="Uridylate_kinase_bac"/>
</dbReference>